<dbReference type="SMART" id="SM00494">
    <property type="entry name" value="ChtBD2"/>
    <property type="match status" value="1"/>
</dbReference>
<reference evidence="3" key="1">
    <citation type="submission" date="2025-08" db="UniProtKB">
        <authorList>
            <consortium name="RefSeq"/>
        </authorList>
    </citation>
    <scope>IDENTIFICATION</scope>
</reference>
<sequence>MTTTTAMMTTTPAAISPVPNPGVLTIADLCANSTRKDYVGYSPYPGSCDQLLQCYFNPDNNLTLAVTRKCPSGKFWSQEKLHCVNSWEVECEYNPCATCGDGEPVAVYSGVRTFPMAGECRGFWACHDGKPHPQCCLKPFSYKPGLGCTLIPSCPGYCGPDQPCKDGIDVCSKVPDWDNAASYRIPVKVTNLYSMPCFYGQYSISHCACSKTEVDLLYGNGTCSPFFTSNEIDACRDNRTTPTVIPEPDNEGDARTYSFKLNISDPEAELILRSSSCGGKEQLKVWSVGNLVLLQKGDAPHPAVLTEVFVDADSDQKVVDVTVQHKGHLLTLSVNQGGLQHVSSVLTKDTPCLTCSVKVRAGASVGGDCSPVTEFKAYSCAALEENVWTTS</sequence>
<dbReference type="PROSITE" id="PS50940">
    <property type="entry name" value="CHIT_BIND_II"/>
    <property type="match status" value="1"/>
</dbReference>
<dbReference type="SUPFAM" id="SSF57625">
    <property type="entry name" value="Invertebrate chitin-binding proteins"/>
    <property type="match status" value="1"/>
</dbReference>
<gene>
    <name evidence="3" type="primary">LOC101858238</name>
</gene>
<dbReference type="RefSeq" id="XP_005113035.2">
    <property type="nucleotide sequence ID" value="XM_005112978.3"/>
</dbReference>
<evidence type="ECO:0000313" key="3">
    <source>
        <dbReference type="RefSeq" id="XP_005113035.2"/>
    </source>
</evidence>
<accession>A0ABM0KAQ8</accession>
<evidence type="ECO:0000313" key="2">
    <source>
        <dbReference type="Proteomes" id="UP000694888"/>
    </source>
</evidence>
<dbReference type="InterPro" id="IPR036508">
    <property type="entry name" value="Chitin-bd_dom_sf"/>
</dbReference>
<keyword evidence="2" id="KW-1185">Reference proteome</keyword>
<proteinExistence type="predicted"/>
<dbReference type="Proteomes" id="UP000694888">
    <property type="component" value="Unplaced"/>
</dbReference>
<evidence type="ECO:0000259" key="1">
    <source>
        <dbReference type="PROSITE" id="PS50940"/>
    </source>
</evidence>
<dbReference type="GeneID" id="101858238"/>
<name>A0ABM0KAQ8_APLCA</name>
<dbReference type="InterPro" id="IPR002557">
    <property type="entry name" value="Chitin-bd_dom"/>
</dbReference>
<feature type="domain" description="Chitin-binding type-2" evidence="1">
    <location>
        <begin position="27"/>
        <end position="93"/>
    </location>
</feature>
<protein>
    <submittedName>
        <fullName evidence="3">Uncharacterized protein LOC101858238</fullName>
    </submittedName>
</protein>
<organism evidence="2 3">
    <name type="scientific">Aplysia californica</name>
    <name type="common">California sea hare</name>
    <dbReference type="NCBI Taxonomy" id="6500"/>
    <lineage>
        <taxon>Eukaryota</taxon>
        <taxon>Metazoa</taxon>
        <taxon>Spiralia</taxon>
        <taxon>Lophotrochozoa</taxon>
        <taxon>Mollusca</taxon>
        <taxon>Gastropoda</taxon>
        <taxon>Heterobranchia</taxon>
        <taxon>Euthyneura</taxon>
        <taxon>Tectipleura</taxon>
        <taxon>Aplysiida</taxon>
        <taxon>Aplysioidea</taxon>
        <taxon>Aplysiidae</taxon>
        <taxon>Aplysia</taxon>
    </lineage>
</organism>